<evidence type="ECO:0000313" key="10">
    <source>
        <dbReference type="EMBL" id="ELY87890.1"/>
    </source>
</evidence>
<evidence type="ECO:0000256" key="2">
    <source>
        <dbReference type="ARBA" id="ARBA00016796"/>
    </source>
</evidence>
<dbReference type="GO" id="GO:0016628">
    <property type="term" value="F:oxidoreductase activity, acting on the CH-CH group of donors, NAD or NADP as acceptor"/>
    <property type="evidence" value="ECO:0007669"/>
    <property type="project" value="InterPro"/>
</dbReference>
<dbReference type="InterPro" id="IPR036291">
    <property type="entry name" value="NAD(P)-bd_dom_sf"/>
</dbReference>
<dbReference type="RefSeq" id="WP_006654404.1">
    <property type="nucleotide sequence ID" value="NZ_AOIM01000040.1"/>
</dbReference>
<organism evidence="10 11">
    <name type="scientific">Natrialba hulunbeirensis JCM 10989</name>
    <dbReference type="NCBI Taxonomy" id="1227493"/>
    <lineage>
        <taxon>Archaea</taxon>
        <taxon>Methanobacteriati</taxon>
        <taxon>Methanobacteriota</taxon>
        <taxon>Stenosarchaea group</taxon>
        <taxon>Halobacteria</taxon>
        <taxon>Halobacteriales</taxon>
        <taxon>Natrialbaceae</taxon>
        <taxon>Natrialba</taxon>
    </lineage>
</organism>
<dbReference type="GO" id="GO:0051287">
    <property type="term" value="F:NAD binding"/>
    <property type="evidence" value="ECO:0007669"/>
    <property type="project" value="InterPro"/>
</dbReference>
<evidence type="ECO:0000256" key="6">
    <source>
        <dbReference type="ARBA" id="ARBA00049130"/>
    </source>
</evidence>
<dbReference type="SUPFAM" id="SSF51735">
    <property type="entry name" value="NAD(P)-binding Rossmann-fold domains"/>
    <property type="match status" value="1"/>
</dbReference>
<protein>
    <recommendedName>
        <fullName evidence="2">UDP-N-acetyl-D-mannosamine dehydrogenase</fullName>
        <ecNumber evidence="1">1.1.1.336</ecNumber>
    </recommendedName>
    <alternativeName>
        <fullName evidence="5">UDP-ManNAc 6-dehydrogenase</fullName>
    </alternativeName>
</protein>
<dbReference type="SUPFAM" id="SSF52413">
    <property type="entry name" value="UDP-glucose/GDP-mannose dehydrogenase C-terminal domain"/>
    <property type="match status" value="1"/>
</dbReference>
<dbReference type="InterPro" id="IPR014027">
    <property type="entry name" value="UDP-Glc/GDP-Man_DH_C"/>
</dbReference>
<dbReference type="PANTHER" id="PTHR43491:SF5">
    <property type="entry name" value="UDP-N-ACETYL-D-MANNOSAMINE DEHYDROGENASE"/>
    <property type="match status" value="1"/>
</dbReference>
<gene>
    <name evidence="10" type="ORF">C483_16323</name>
</gene>
<dbReference type="GO" id="GO:0089714">
    <property type="term" value="F:UDP-N-acetyl-D-mannosamine dehydrogenase activity"/>
    <property type="evidence" value="ECO:0007669"/>
    <property type="project" value="UniProtKB-EC"/>
</dbReference>
<evidence type="ECO:0000256" key="5">
    <source>
        <dbReference type="ARBA" id="ARBA00030172"/>
    </source>
</evidence>
<dbReference type="EMBL" id="AOIM01000040">
    <property type="protein sequence ID" value="ELY87890.1"/>
    <property type="molecule type" value="Genomic_DNA"/>
</dbReference>
<dbReference type="InterPro" id="IPR036220">
    <property type="entry name" value="UDP-Glc/GDP-Man_DH_C_sf"/>
</dbReference>
<dbReference type="SMART" id="SM00984">
    <property type="entry name" value="UDPG_MGDP_dh_C"/>
    <property type="match status" value="1"/>
</dbReference>
<keyword evidence="4" id="KW-0520">NAD</keyword>
<sequence>MRVDDTSPAAERTTALYRTEITETDQRAALTGGDVPVAVYGLGKMGLPLAAVYAETTGNVTGVDVDPDVVETINAGESHVIGEPGLADLVAEQVGQGRFEATTDGPAAAAQARIHVIIVPTLLDDDNEPDLTTVESVAADIAAGLSPGDLVIAESTLPPGTCRDVLQPFLAAESGLDTDEFGLAFCPERTSSGRALQDIRGAYPKVVGGVDDESTRAATVLYDELSENEVHPVADATTAEAVKVFEGIYRDVNIGLANELGRLADELDISVREAIETANDLPMCQLHDPGPGVGGHCIPYYPHFLLSRMDEPMDLTRTARRVNQTMPSVVVDRLESELTATETGTELADASVAVLGITYRPGVEETRASPAIGVIEQLRDRGADVSGVDPLVDPAEYGAQPCSIDAFESASVDAAVVVTPHEEFDDIDWSALEPTVVIDGRDALDRGVLESAGHRVYTLAGSVDGQPPAAGTDAFTTGDTGSRNGSSEKDDGRTEAVIEAVEGDGDGDGDGASEQTTDAAVNRTDGGTDV</sequence>
<dbReference type="PANTHER" id="PTHR43491">
    <property type="entry name" value="UDP-N-ACETYL-D-MANNOSAMINE DEHYDROGENASE"/>
    <property type="match status" value="1"/>
</dbReference>
<dbReference type="Proteomes" id="UP000011519">
    <property type="component" value="Unassembled WGS sequence"/>
</dbReference>
<dbReference type="PIRSF" id="PIRSF000124">
    <property type="entry name" value="UDPglc_GDPman_dh"/>
    <property type="match status" value="1"/>
</dbReference>
<dbReference type="PIRSF" id="PIRSF500136">
    <property type="entry name" value="UDP_ManNAc_DH"/>
    <property type="match status" value="1"/>
</dbReference>
<feature type="compositionally biased region" description="Basic and acidic residues" evidence="8">
    <location>
        <begin position="486"/>
        <end position="496"/>
    </location>
</feature>
<dbReference type="PATRIC" id="fig|1227493.4.peg.3281"/>
<dbReference type="OrthoDB" id="372050at2157"/>
<evidence type="ECO:0000259" key="9">
    <source>
        <dbReference type="SMART" id="SM00984"/>
    </source>
</evidence>
<comment type="caution">
    <text evidence="10">The sequence shown here is derived from an EMBL/GenBank/DDBJ whole genome shotgun (WGS) entry which is preliminary data.</text>
</comment>
<proteinExistence type="inferred from homology"/>
<dbReference type="Pfam" id="PF00984">
    <property type="entry name" value="UDPG_MGDP_dh"/>
    <property type="match status" value="1"/>
</dbReference>
<evidence type="ECO:0000256" key="8">
    <source>
        <dbReference type="SAM" id="MobiDB-lite"/>
    </source>
</evidence>
<evidence type="ECO:0000313" key="11">
    <source>
        <dbReference type="Proteomes" id="UP000011519"/>
    </source>
</evidence>
<dbReference type="InterPro" id="IPR017476">
    <property type="entry name" value="UDP-Glc/GDP-Man"/>
</dbReference>
<keyword evidence="11" id="KW-1185">Reference proteome</keyword>
<keyword evidence="3" id="KW-0560">Oxidoreductase</keyword>
<comment type="similarity">
    <text evidence="7">Belongs to the UDP-glucose/GDP-mannose dehydrogenase family.</text>
</comment>
<dbReference type="InterPro" id="IPR014026">
    <property type="entry name" value="UDP-Glc/GDP-Man_DH_dimer"/>
</dbReference>
<evidence type="ECO:0000256" key="1">
    <source>
        <dbReference type="ARBA" id="ARBA00012935"/>
    </source>
</evidence>
<feature type="compositionally biased region" description="Low complexity" evidence="8">
    <location>
        <begin position="469"/>
        <end position="481"/>
    </location>
</feature>
<feature type="region of interest" description="Disordered" evidence="8">
    <location>
        <begin position="460"/>
        <end position="530"/>
    </location>
</feature>
<evidence type="ECO:0000256" key="4">
    <source>
        <dbReference type="ARBA" id="ARBA00023027"/>
    </source>
</evidence>
<comment type="catalytic activity">
    <reaction evidence="6">
        <text>UDP-N-acetyl-alpha-D-mannosamine + 2 NAD(+) + H2O = UDP-N-acetyl-alpha-D-mannosaminouronate + 2 NADH + 3 H(+)</text>
        <dbReference type="Rhea" id="RHEA:25780"/>
        <dbReference type="ChEBI" id="CHEBI:15377"/>
        <dbReference type="ChEBI" id="CHEBI:15378"/>
        <dbReference type="ChEBI" id="CHEBI:57540"/>
        <dbReference type="ChEBI" id="CHEBI:57945"/>
        <dbReference type="ChEBI" id="CHEBI:68623"/>
        <dbReference type="ChEBI" id="CHEBI:70731"/>
        <dbReference type="EC" id="1.1.1.336"/>
    </reaction>
</comment>
<feature type="domain" description="UDP-glucose/GDP-mannose dehydrogenase C-terminal" evidence="9">
    <location>
        <begin position="353"/>
        <end position="446"/>
    </location>
</feature>
<evidence type="ECO:0000256" key="3">
    <source>
        <dbReference type="ARBA" id="ARBA00023002"/>
    </source>
</evidence>
<dbReference type="GO" id="GO:0000271">
    <property type="term" value="P:polysaccharide biosynthetic process"/>
    <property type="evidence" value="ECO:0007669"/>
    <property type="project" value="InterPro"/>
</dbReference>
<dbReference type="STRING" id="1227493.C483_16323"/>
<dbReference type="SUPFAM" id="SSF48179">
    <property type="entry name" value="6-phosphogluconate dehydrogenase C-terminal domain-like"/>
    <property type="match status" value="1"/>
</dbReference>
<dbReference type="NCBIfam" id="TIGR03026">
    <property type="entry name" value="NDP-sugDHase"/>
    <property type="match status" value="1"/>
</dbReference>
<name>L9ZMY6_9EURY</name>
<reference evidence="10 11" key="1">
    <citation type="journal article" date="2014" name="PLoS Genet.">
        <title>Phylogenetically driven sequencing of extremely halophilic archaea reveals strategies for static and dynamic osmo-response.</title>
        <authorList>
            <person name="Becker E.A."/>
            <person name="Seitzer P.M."/>
            <person name="Tritt A."/>
            <person name="Larsen D."/>
            <person name="Krusor M."/>
            <person name="Yao A.I."/>
            <person name="Wu D."/>
            <person name="Madern D."/>
            <person name="Eisen J.A."/>
            <person name="Darling A.E."/>
            <person name="Facciotti M.T."/>
        </authorList>
    </citation>
    <scope>NUCLEOTIDE SEQUENCE [LARGE SCALE GENOMIC DNA]</scope>
    <source>
        <strain evidence="10 11">JCM 10989</strain>
    </source>
</reference>
<dbReference type="Pfam" id="PF03720">
    <property type="entry name" value="UDPG_MGDP_dh_C"/>
    <property type="match status" value="1"/>
</dbReference>
<dbReference type="InterPro" id="IPR001732">
    <property type="entry name" value="UDP-Glc/GDP-Man_DH_N"/>
</dbReference>
<accession>L9ZMY6</accession>
<dbReference type="EC" id="1.1.1.336" evidence="1"/>
<dbReference type="Pfam" id="PF03721">
    <property type="entry name" value="UDPG_MGDP_dh_N"/>
    <property type="match status" value="1"/>
</dbReference>
<dbReference type="Gene3D" id="3.40.50.720">
    <property type="entry name" value="NAD(P)-binding Rossmann-like Domain"/>
    <property type="match status" value="2"/>
</dbReference>
<dbReference type="AlphaFoldDB" id="L9ZMY6"/>
<dbReference type="InterPro" id="IPR028359">
    <property type="entry name" value="UDP_ManNAc/GlcNAc_DH"/>
</dbReference>
<dbReference type="InterPro" id="IPR008927">
    <property type="entry name" value="6-PGluconate_DH-like_C_sf"/>
</dbReference>
<feature type="compositionally biased region" description="Acidic residues" evidence="8">
    <location>
        <begin position="501"/>
        <end position="511"/>
    </location>
</feature>
<evidence type="ECO:0000256" key="7">
    <source>
        <dbReference type="PIRNR" id="PIRNR000124"/>
    </source>
</evidence>